<comment type="caution">
    <text evidence="1">The sequence shown here is derived from an EMBL/GenBank/DDBJ whole genome shotgun (WGS) entry which is preliminary data.</text>
</comment>
<name>A0A6G0TMZ1_APHGL</name>
<dbReference type="Proteomes" id="UP000475862">
    <property type="component" value="Unassembled WGS sequence"/>
</dbReference>
<dbReference type="EMBL" id="VYZN01000025">
    <property type="protein sequence ID" value="KAE9535849.1"/>
    <property type="molecule type" value="Genomic_DNA"/>
</dbReference>
<protein>
    <submittedName>
        <fullName evidence="1">Uncharacterized protein</fullName>
    </submittedName>
</protein>
<sequence length="175" mass="19445">MSPFLIVHEMVASNLNLSLILMDLLHTKLPSTLIIVQNDFLHLLEIKIVCAISSDLFLISLTVCGIMTINSEQHFVSIALLINVSSILNKFLSLNTCWEERNFENATANPKVAILFSSGHSQLFLLSSACAEDKNTYKNDVTINKGTLLMTPCDSTSGFIFCKCCNKLNKLNFII</sequence>
<evidence type="ECO:0000313" key="1">
    <source>
        <dbReference type="EMBL" id="KAE9535849.1"/>
    </source>
</evidence>
<dbReference type="AlphaFoldDB" id="A0A6G0TMZ1"/>
<gene>
    <name evidence="1" type="ORF">AGLY_007750</name>
</gene>
<evidence type="ECO:0000313" key="2">
    <source>
        <dbReference type="Proteomes" id="UP000475862"/>
    </source>
</evidence>
<accession>A0A6G0TMZ1</accession>
<organism evidence="1 2">
    <name type="scientific">Aphis glycines</name>
    <name type="common">Soybean aphid</name>
    <dbReference type="NCBI Taxonomy" id="307491"/>
    <lineage>
        <taxon>Eukaryota</taxon>
        <taxon>Metazoa</taxon>
        <taxon>Ecdysozoa</taxon>
        <taxon>Arthropoda</taxon>
        <taxon>Hexapoda</taxon>
        <taxon>Insecta</taxon>
        <taxon>Pterygota</taxon>
        <taxon>Neoptera</taxon>
        <taxon>Paraneoptera</taxon>
        <taxon>Hemiptera</taxon>
        <taxon>Sternorrhyncha</taxon>
        <taxon>Aphidomorpha</taxon>
        <taxon>Aphidoidea</taxon>
        <taxon>Aphididae</taxon>
        <taxon>Aphidini</taxon>
        <taxon>Aphis</taxon>
        <taxon>Aphis</taxon>
    </lineage>
</organism>
<keyword evidence="2" id="KW-1185">Reference proteome</keyword>
<proteinExistence type="predicted"/>
<reference evidence="1 2" key="1">
    <citation type="submission" date="2019-08" db="EMBL/GenBank/DDBJ databases">
        <title>The genome of the soybean aphid Biotype 1, its phylome, world population structure and adaptation to the North American continent.</title>
        <authorList>
            <person name="Giordano R."/>
            <person name="Donthu R.K."/>
            <person name="Hernandez A.G."/>
            <person name="Wright C.L."/>
            <person name="Zimin A.V."/>
        </authorList>
    </citation>
    <scope>NUCLEOTIDE SEQUENCE [LARGE SCALE GENOMIC DNA]</scope>
    <source>
        <tissue evidence="1">Whole aphids</tissue>
    </source>
</reference>